<protein>
    <submittedName>
        <fullName evidence="1">Uncharacterized protein</fullName>
    </submittedName>
</protein>
<proteinExistence type="predicted"/>
<accession>A0ACC3CHC9</accession>
<keyword evidence="2" id="KW-1185">Reference proteome</keyword>
<sequence length="269" mass="27747">MPSVLVPLANGSEELEAVSLVNVLRRCGVDVTLASVEGDTLGGAPIVKGSRGTRVVCDGTLAEADRVSWDAIALAGGLPGTRGALLPAGNPPCLVLRARSGAAPFLLLLCTRLHCWPVPDGQGICFSPLYLWMVWLRPPVPSPALFGCPICCSLMCAGAQTLSDTPELISRLKEQSAAGKWIGAICASPPVVLAAHGLLPPTATWYPSVGDTLGDTKRGTTRVVIDEGARVVTSQGPATAIEFGLAVAGAVGVDPKVVSSVREQLLVDL</sequence>
<evidence type="ECO:0000313" key="1">
    <source>
        <dbReference type="EMBL" id="KAK1869334.1"/>
    </source>
</evidence>
<name>A0ACC3CHC9_PYRYE</name>
<comment type="caution">
    <text evidence="1">The sequence shown here is derived from an EMBL/GenBank/DDBJ whole genome shotgun (WGS) entry which is preliminary data.</text>
</comment>
<evidence type="ECO:0000313" key="2">
    <source>
        <dbReference type="Proteomes" id="UP000798662"/>
    </source>
</evidence>
<dbReference type="EMBL" id="CM020620">
    <property type="protein sequence ID" value="KAK1869334.1"/>
    <property type="molecule type" value="Genomic_DNA"/>
</dbReference>
<reference evidence="1" key="1">
    <citation type="submission" date="2019-11" db="EMBL/GenBank/DDBJ databases">
        <title>Nori genome reveals adaptations in red seaweeds to the harsh intertidal environment.</title>
        <authorList>
            <person name="Wang D."/>
            <person name="Mao Y."/>
        </authorList>
    </citation>
    <scope>NUCLEOTIDE SEQUENCE</scope>
    <source>
        <tissue evidence="1">Gametophyte</tissue>
    </source>
</reference>
<organism evidence="1 2">
    <name type="scientific">Pyropia yezoensis</name>
    <name type="common">Susabi-nori</name>
    <name type="synonym">Porphyra yezoensis</name>
    <dbReference type="NCBI Taxonomy" id="2788"/>
    <lineage>
        <taxon>Eukaryota</taxon>
        <taxon>Rhodophyta</taxon>
        <taxon>Bangiophyceae</taxon>
        <taxon>Bangiales</taxon>
        <taxon>Bangiaceae</taxon>
        <taxon>Pyropia</taxon>
    </lineage>
</organism>
<dbReference type="Proteomes" id="UP000798662">
    <property type="component" value="Chromosome 3"/>
</dbReference>
<gene>
    <name evidence="1" type="ORF">I4F81_011811</name>
</gene>